<reference evidence="1 2" key="1">
    <citation type="submission" date="2019-05" db="EMBL/GenBank/DDBJ databases">
        <title>Emergence of the Ug99 lineage of the wheat stem rust pathogen through somatic hybridization.</title>
        <authorList>
            <person name="Li F."/>
            <person name="Upadhyaya N.M."/>
            <person name="Sperschneider J."/>
            <person name="Matny O."/>
            <person name="Nguyen-Phuc H."/>
            <person name="Mago R."/>
            <person name="Raley C."/>
            <person name="Miller M.E."/>
            <person name="Silverstein K.A.T."/>
            <person name="Henningsen E."/>
            <person name="Hirsch C.D."/>
            <person name="Visser B."/>
            <person name="Pretorius Z.A."/>
            <person name="Steffenson B.J."/>
            <person name="Schwessinger B."/>
            <person name="Dodds P.N."/>
            <person name="Figueroa M."/>
        </authorList>
    </citation>
    <scope>NUCLEOTIDE SEQUENCE [LARGE SCALE GENOMIC DNA]</scope>
    <source>
        <strain evidence="1 2">Ug99</strain>
    </source>
</reference>
<gene>
    <name evidence="1" type="ORF">PGTUg99_017701</name>
</gene>
<proteinExistence type="predicted"/>
<dbReference type="AlphaFoldDB" id="A0A5B0RXD0"/>
<evidence type="ECO:0000313" key="2">
    <source>
        <dbReference type="Proteomes" id="UP000325313"/>
    </source>
</evidence>
<accession>A0A5B0RXD0</accession>
<dbReference type="EMBL" id="VDEP01000136">
    <property type="protein sequence ID" value="KAA1129503.1"/>
    <property type="molecule type" value="Genomic_DNA"/>
</dbReference>
<sequence length="73" mass="8089">MILGNPNVCLHRPTHLYAVHVTHSVFAIIGVPPPSYSSLRRPRYSQRLCYHRCASTVLLISTPFALLTASSLS</sequence>
<organism evidence="1 2">
    <name type="scientific">Puccinia graminis f. sp. tritici</name>
    <dbReference type="NCBI Taxonomy" id="56615"/>
    <lineage>
        <taxon>Eukaryota</taxon>
        <taxon>Fungi</taxon>
        <taxon>Dikarya</taxon>
        <taxon>Basidiomycota</taxon>
        <taxon>Pucciniomycotina</taxon>
        <taxon>Pucciniomycetes</taxon>
        <taxon>Pucciniales</taxon>
        <taxon>Pucciniaceae</taxon>
        <taxon>Puccinia</taxon>
    </lineage>
</organism>
<protein>
    <submittedName>
        <fullName evidence="1">Uncharacterized protein</fullName>
    </submittedName>
</protein>
<evidence type="ECO:0000313" key="1">
    <source>
        <dbReference type="EMBL" id="KAA1129503.1"/>
    </source>
</evidence>
<comment type="caution">
    <text evidence="1">The sequence shown here is derived from an EMBL/GenBank/DDBJ whole genome shotgun (WGS) entry which is preliminary data.</text>
</comment>
<name>A0A5B0RXD0_PUCGR</name>
<dbReference type="Proteomes" id="UP000325313">
    <property type="component" value="Unassembled WGS sequence"/>
</dbReference>